<sequence length="145" mass="16195">MLPVVAVVQKVFVVTTVGCALARPKSMNSAVRSPPWQVLAVENDYDRPFSDRRDGPRIRLCDPTNRSTGANRGSARASSYSGKKKCALHKLAVQGSQLKPELELPAGEAGKEKEKCCSWRRLVHFRTMVGLKLYVLWQEIVIETR</sequence>
<dbReference type="Proteomes" id="UP000799538">
    <property type="component" value="Unassembled WGS sequence"/>
</dbReference>
<organism evidence="3 4">
    <name type="scientific">Elsinoe ampelina</name>
    <dbReference type="NCBI Taxonomy" id="302913"/>
    <lineage>
        <taxon>Eukaryota</taxon>
        <taxon>Fungi</taxon>
        <taxon>Dikarya</taxon>
        <taxon>Ascomycota</taxon>
        <taxon>Pezizomycotina</taxon>
        <taxon>Dothideomycetes</taxon>
        <taxon>Dothideomycetidae</taxon>
        <taxon>Myriangiales</taxon>
        <taxon>Elsinoaceae</taxon>
        <taxon>Elsinoe</taxon>
    </lineage>
</organism>
<evidence type="ECO:0000256" key="1">
    <source>
        <dbReference type="SAM" id="MobiDB-lite"/>
    </source>
</evidence>
<evidence type="ECO:0000313" key="4">
    <source>
        <dbReference type="Proteomes" id="UP000799538"/>
    </source>
</evidence>
<feature type="signal peptide" evidence="2">
    <location>
        <begin position="1"/>
        <end position="22"/>
    </location>
</feature>
<keyword evidence="2" id="KW-0732">Signal</keyword>
<feature type="compositionally biased region" description="Polar residues" evidence="1">
    <location>
        <begin position="64"/>
        <end position="81"/>
    </location>
</feature>
<gene>
    <name evidence="3" type="ORF">BDZ85DRAFT_294880</name>
</gene>
<accession>A0A6A6GHI6</accession>
<evidence type="ECO:0008006" key="5">
    <source>
        <dbReference type="Google" id="ProtNLM"/>
    </source>
</evidence>
<reference evidence="4" key="1">
    <citation type="journal article" date="2020" name="Stud. Mycol.">
        <title>101 Dothideomycetes genomes: A test case for predicting lifestyles and emergence of pathogens.</title>
        <authorList>
            <person name="Haridas S."/>
            <person name="Albert R."/>
            <person name="Binder M."/>
            <person name="Bloem J."/>
            <person name="LaButti K."/>
            <person name="Salamov A."/>
            <person name="Andreopoulos B."/>
            <person name="Baker S."/>
            <person name="Barry K."/>
            <person name="Bills G."/>
            <person name="Bluhm B."/>
            <person name="Cannon C."/>
            <person name="Castanera R."/>
            <person name="Culley D."/>
            <person name="Daum C."/>
            <person name="Ezra D."/>
            <person name="Gonzalez J."/>
            <person name="Henrissat B."/>
            <person name="Kuo A."/>
            <person name="Liang C."/>
            <person name="Lipzen A."/>
            <person name="Lutzoni F."/>
            <person name="Magnuson J."/>
            <person name="Mondo S."/>
            <person name="Nolan M."/>
            <person name="Ohm R."/>
            <person name="Pangilinan J."/>
            <person name="Park H.-J."/>
            <person name="Ramirez L."/>
            <person name="Alfaro M."/>
            <person name="Sun H."/>
            <person name="Tritt A."/>
            <person name="Yoshinaga Y."/>
            <person name="Zwiers L.-H."/>
            <person name="Turgeon B."/>
            <person name="Goodwin S."/>
            <person name="Spatafora J."/>
            <person name="Crous P."/>
            <person name="Grigoriev I."/>
        </authorList>
    </citation>
    <scope>NUCLEOTIDE SEQUENCE [LARGE SCALE GENOMIC DNA]</scope>
    <source>
        <strain evidence="4">CECT 20119</strain>
    </source>
</reference>
<dbReference type="EMBL" id="ML992504">
    <property type="protein sequence ID" value="KAF2225087.1"/>
    <property type="molecule type" value="Genomic_DNA"/>
</dbReference>
<evidence type="ECO:0000256" key="2">
    <source>
        <dbReference type="SAM" id="SignalP"/>
    </source>
</evidence>
<proteinExistence type="predicted"/>
<name>A0A6A6GHI6_9PEZI</name>
<feature type="compositionally biased region" description="Basic and acidic residues" evidence="1">
    <location>
        <begin position="47"/>
        <end position="60"/>
    </location>
</feature>
<feature type="region of interest" description="Disordered" evidence="1">
    <location>
        <begin position="47"/>
        <end position="81"/>
    </location>
</feature>
<protein>
    <recommendedName>
        <fullName evidence="5">Secreted protein</fullName>
    </recommendedName>
</protein>
<feature type="chain" id="PRO_5025665339" description="Secreted protein" evidence="2">
    <location>
        <begin position="23"/>
        <end position="145"/>
    </location>
</feature>
<keyword evidence="4" id="KW-1185">Reference proteome</keyword>
<evidence type="ECO:0000313" key="3">
    <source>
        <dbReference type="EMBL" id="KAF2225087.1"/>
    </source>
</evidence>
<dbReference type="AlphaFoldDB" id="A0A6A6GHI6"/>